<dbReference type="RefSeq" id="WP_152870820.1">
    <property type="nucleotide sequence ID" value="NZ_VMNX01000472.1"/>
</dbReference>
<dbReference type="Proteomes" id="UP000373149">
    <property type="component" value="Unassembled WGS sequence"/>
</dbReference>
<comment type="caution">
    <text evidence="1">The sequence shown here is derived from an EMBL/GenBank/DDBJ whole genome shotgun (WGS) entry which is preliminary data.</text>
</comment>
<proteinExistence type="predicted"/>
<reference evidence="1 2" key="1">
    <citation type="submission" date="2019-09" db="EMBL/GenBank/DDBJ databases">
        <authorList>
            <person name="Duangmal K."/>
            <person name="Teo W.F.A."/>
            <person name="Lipun K."/>
        </authorList>
    </citation>
    <scope>NUCLEOTIDE SEQUENCE [LARGE SCALE GENOMIC DNA]</scope>
    <source>
        <strain evidence="1 2">K1PN6</strain>
    </source>
</reference>
<evidence type="ECO:0000313" key="2">
    <source>
        <dbReference type="Proteomes" id="UP000373149"/>
    </source>
</evidence>
<protein>
    <submittedName>
        <fullName evidence="1">Uncharacterized protein</fullName>
    </submittedName>
</protein>
<accession>A0A5N8X8R8</accession>
<gene>
    <name evidence="1" type="ORF">FPZ41_46080</name>
</gene>
<dbReference type="AlphaFoldDB" id="A0A5N8X8R8"/>
<evidence type="ECO:0000313" key="1">
    <source>
        <dbReference type="EMBL" id="MPY55514.1"/>
    </source>
</evidence>
<dbReference type="EMBL" id="VMNX01000472">
    <property type="protein sequence ID" value="MPY55514.1"/>
    <property type="molecule type" value="Genomic_DNA"/>
</dbReference>
<keyword evidence="2" id="KW-1185">Reference proteome</keyword>
<organism evidence="1 2">
    <name type="scientific">Streptomyces acidicola</name>
    <dbReference type="NCBI Taxonomy" id="2596892"/>
    <lineage>
        <taxon>Bacteria</taxon>
        <taxon>Bacillati</taxon>
        <taxon>Actinomycetota</taxon>
        <taxon>Actinomycetes</taxon>
        <taxon>Kitasatosporales</taxon>
        <taxon>Streptomycetaceae</taxon>
        <taxon>Streptomyces</taxon>
    </lineage>
</organism>
<sequence length="162" mass="16737">MPTWLAGQRVTAAKLDAPYARYARNAGTQAVAASADTQIQYPTLTSGGSPLITPGSTLGPGQPFNYWKFAAGSGIWHADASIRVSTPHSTWQITAAIGATAWAAGNIKKVGAYGDLNGFVSVTIDASASEQIVCFSCWQSGGAYTINGSFGLATSVDFVKVG</sequence>
<name>A0A5N8X8R8_9ACTN</name>